<reference evidence="1 2" key="1">
    <citation type="submission" date="2017-07" db="EMBL/GenBank/DDBJ databases">
        <title>Mechanisms for carbon and nitrogen cycling indicate functional differentiation within the Candidate Phyla Radiation.</title>
        <authorList>
            <person name="Danczak R.E."/>
            <person name="Johnston M.D."/>
            <person name="Kenah C."/>
            <person name="Slattery M."/>
            <person name="Wrighton K.C."/>
            <person name="Wilkins M.J."/>
        </authorList>
    </citation>
    <scope>NUCLEOTIDE SEQUENCE [LARGE SCALE GENOMIC DNA]</scope>
    <source>
        <strain evidence="1">Licking1014_85</strain>
    </source>
</reference>
<proteinExistence type="predicted"/>
<dbReference type="InterPro" id="IPR015424">
    <property type="entry name" value="PyrdxlP-dep_Trfase"/>
</dbReference>
<dbReference type="Pfam" id="PF01041">
    <property type="entry name" value="DegT_DnrJ_EryC1"/>
    <property type="match status" value="1"/>
</dbReference>
<dbReference type="EMBL" id="VMGI01000101">
    <property type="protein sequence ID" value="TSC91687.1"/>
    <property type="molecule type" value="Genomic_DNA"/>
</dbReference>
<protein>
    <submittedName>
        <fullName evidence="1">Glutamine--scyllo-inositol transaminase</fullName>
    </submittedName>
</protein>
<dbReference type="Proteomes" id="UP000315589">
    <property type="component" value="Unassembled WGS sequence"/>
</dbReference>
<dbReference type="GO" id="GO:0000271">
    <property type="term" value="P:polysaccharide biosynthetic process"/>
    <property type="evidence" value="ECO:0007669"/>
    <property type="project" value="TreeGrafter"/>
</dbReference>
<dbReference type="Gene3D" id="3.40.640.10">
    <property type="entry name" value="Type I PLP-dependent aspartate aminotransferase-like (Major domain)"/>
    <property type="match status" value="1"/>
</dbReference>
<sequence length="138" mass="15023">MKIPIAQPMIGEEEIEEVKQVLKSGILAQGPKVEKFEKNFAKFVGTKFAVATSSGTTALHLALLAAGIKVGDEVITTPFTFIATTNSILYIGAKPIFADIQEDTFNLDPKSVESKITKKTRSILVVHLYGQMADIKKI</sequence>
<dbReference type="PANTHER" id="PTHR30244">
    <property type="entry name" value="TRANSAMINASE"/>
    <property type="match status" value="1"/>
</dbReference>
<dbReference type="SUPFAM" id="SSF53383">
    <property type="entry name" value="PLP-dependent transferases"/>
    <property type="match status" value="1"/>
</dbReference>
<dbReference type="GO" id="GO:0030170">
    <property type="term" value="F:pyridoxal phosphate binding"/>
    <property type="evidence" value="ECO:0007669"/>
    <property type="project" value="TreeGrafter"/>
</dbReference>
<dbReference type="InterPro" id="IPR015421">
    <property type="entry name" value="PyrdxlP-dep_Trfase_major"/>
</dbReference>
<accession>A0A554LFS5</accession>
<evidence type="ECO:0000313" key="2">
    <source>
        <dbReference type="Proteomes" id="UP000315589"/>
    </source>
</evidence>
<dbReference type="PANTHER" id="PTHR30244:SF34">
    <property type="entry name" value="DTDP-4-AMINO-4,6-DIDEOXYGALACTOSE TRANSAMINASE"/>
    <property type="match status" value="1"/>
</dbReference>
<evidence type="ECO:0000313" key="1">
    <source>
        <dbReference type="EMBL" id="TSC91687.1"/>
    </source>
</evidence>
<feature type="non-terminal residue" evidence="1">
    <location>
        <position position="138"/>
    </location>
</feature>
<dbReference type="InterPro" id="IPR000653">
    <property type="entry name" value="DegT/StrS_aminotransferase"/>
</dbReference>
<dbReference type="AlphaFoldDB" id="A0A554LFS5"/>
<comment type="caution">
    <text evidence="1">The sequence shown here is derived from an EMBL/GenBank/DDBJ whole genome shotgun (WGS) entry which is preliminary data.</text>
</comment>
<organism evidence="1 2">
    <name type="scientific">Candidatus Berkelbacteria bacterium Licking1014_85</name>
    <dbReference type="NCBI Taxonomy" id="2017148"/>
    <lineage>
        <taxon>Bacteria</taxon>
        <taxon>Candidatus Berkelbacteria</taxon>
    </lineage>
</organism>
<dbReference type="GO" id="GO:0008483">
    <property type="term" value="F:transaminase activity"/>
    <property type="evidence" value="ECO:0007669"/>
    <property type="project" value="TreeGrafter"/>
</dbReference>
<name>A0A554LFS5_9BACT</name>
<gene>
    <name evidence="1" type="ORF">CEN91_605</name>
</gene>